<evidence type="ECO:0008006" key="4">
    <source>
        <dbReference type="Google" id="ProtNLM"/>
    </source>
</evidence>
<comment type="subcellular location">
    <subcellularLocation>
        <location evidence="1">Nucleus</location>
    </subcellularLocation>
</comment>
<dbReference type="EMBL" id="CAJGYM010000015">
    <property type="protein sequence ID" value="CAD6190378.1"/>
    <property type="molecule type" value="Genomic_DNA"/>
</dbReference>
<keyword evidence="3" id="KW-1185">Reference proteome</keyword>
<dbReference type="InterPro" id="IPR009057">
    <property type="entry name" value="Homeodomain-like_sf"/>
</dbReference>
<dbReference type="PANTHER" id="PTHR46068">
    <property type="entry name" value="PROTEIN CBG27172"/>
    <property type="match status" value="1"/>
</dbReference>
<dbReference type="GO" id="GO:0005634">
    <property type="term" value="C:nucleus"/>
    <property type="evidence" value="ECO:0007669"/>
    <property type="project" value="UniProtKB-SubCell"/>
</dbReference>
<dbReference type="SUPFAM" id="SSF46689">
    <property type="entry name" value="Homeodomain-like"/>
    <property type="match status" value="1"/>
</dbReference>
<dbReference type="AlphaFoldDB" id="A0A8S1H6W6"/>
<dbReference type="Proteomes" id="UP000835052">
    <property type="component" value="Unassembled WGS sequence"/>
</dbReference>
<evidence type="ECO:0000313" key="3">
    <source>
        <dbReference type="Proteomes" id="UP000835052"/>
    </source>
</evidence>
<sequence length="107" mass="12350">MVAPSPHRTAIIDCLKKGMSNSEIIKSLKIDRTLVYRTAKRFERLGTSDDVRRSGRPVSVTTSKTVKEVRKMIEKKPEGSMRKMAKDLEINLNSKQLQEKWEEINDF</sequence>
<evidence type="ECO:0000313" key="2">
    <source>
        <dbReference type="EMBL" id="CAD6190378.1"/>
    </source>
</evidence>
<dbReference type="PANTHER" id="PTHR46068:SF1">
    <property type="entry name" value="TRANSPOSASE IS30-LIKE HTH DOMAIN-CONTAINING PROTEIN"/>
    <property type="match status" value="1"/>
</dbReference>
<accession>A0A8S1H6W6</accession>
<protein>
    <recommendedName>
        <fullName evidence="4">Paired domain-containing protein</fullName>
    </recommendedName>
</protein>
<evidence type="ECO:0000256" key="1">
    <source>
        <dbReference type="ARBA" id="ARBA00004123"/>
    </source>
</evidence>
<gene>
    <name evidence="2" type="ORF">CAUJ_LOCUS6297</name>
</gene>
<organism evidence="2 3">
    <name type="scientific">Caenorhabditis auriculariae</name>
    <dbReference type="NCBI Taxonomy" id="2777116"/>
    <lineage>
        <taxon>Eukaryota</taxon>
        <taxon>Metazoa</taxon>
        <taxon>Ecdysozoa</taxon>
        <taxon>Nematoda</taxon>
        <taxon>Chromadorea</taxon>
        <taxon>Rhabditida</taxon>
        <taxon>Rhabditina</taxon>
        <taxon>Rhabditomorpha</taxon>
        <taxon>Rhabditoidea</taxon>
        <taxon>Rhabditidae</taxon>
        <taxon>Peloderinae</taxon>
        <taxon>Caenorhabditis</taxon>
    </lineage>
</organism>
<dbReference type="Gene3D" id="1.10.10.10">
    <property type="entry name" value="Winged helix-like DNA-binding domain superfamily/Winged helix DNA-binding domain"/>
    <property type="match status" value="1"/>
</dbReference>
<proteinExistence type="predicted"/>
<dbReference type="InterPro" id="IPR036388">
    <property type="entry name" value="WH-like_DNA-bd_sf"/>
</dbReference>
<comment type="caution">
    <text evidence="2">The sequence shown here is derived from an EMBL/GenBank/DDBJ whole genome shotgun (WGS) entry which is preliminary data.</text>
</comment>
<reference evidence="2" key="1">
    <citation type="submission" date="2020-10" db="EMBL/GenBank/DDBJ databases">
        <authorList>
            <person name="Kikuchi T."/>
        </authorList>
    </citation>
    <scope>NUCLEOTIDE SEQUENCE</scope>
    <source>
        <strain evidence="2">NKZ352</strain>
    </source>
</reference>
<name>A0A8S1H6W6_9PELO</name>